<keyword evidence="2" id="KW-0812">Transmembrane</keyword>
<keyword evidence="2" id="KW-0472">Membrane</keyword>
<comment type="caution">
    <text evidence="3">The sequence shown here is derived from an EMBL/GenBank/DDBJ whole genome shotgun (WGS) entry which is preliminary data.</text>
</comment>
<accession>A0ABP0IC21</accession>
<dbReference type="Proteomes" id="UP001642484">
    <property type="component" value="Unassembled WGS sequence"/>
</dbReference>
<feature type="non-terminal residue" evidence="3">
    <location>
        <position position="327"/>
    </location>
</feature>
<proteinExistence type="predicted"/>
<feature type="region of interest" description="Disordered" evidence="1">
    <location>
        <begin position="201"/>
        <end position="242"/>
    </location>
</feature>
<keyword evidence="4" id="KW-1185">Reference proteome</keyword>
<protein>
    <submittedName>
        <fullName evidence="3">Uncharacterized protein</fullName>
    </submittedName>
</protein>
<evidence type="ECO:0000313" key="4">
    <source>
        <dbReference type="Proteomes" id="UP001642484"/>
    </source>
</evidence>
<evidence type="ECO:0000256" key="2">
    <source>
        <dbReference type="SAM" id="Phobius"/>
    </source>
</evidence>
<organism evidence="3 4">
    <name type="scientific">Durusdinium trenchii</name>
    <dbReference type="NCBI Taxonomy" id="1381693"/>
    <lineage>
        <taxon>Eukaryota</taxon>
        <taxon>Sar</taxon>
        <taxon>Alveolata</taxon>
        <taxon>Dinophyceae</taxon>
        <taxon>Suessiales</taxon>
        <taxon>Symbiodiniaceae</taxon>
        <taxon>Durusdinium</taxon>
    </lineage>
</organism>
<evidence type="ECO:0000256" key="1">
    <source>
        <dbReference type="SAM" id="MobiDB-lite"/>
    </source>
</evidence>
<reference evidence="3 4" key="1">
    <citation type="submission" date="2024-02" db="EMBL/GenBank/DDBJ databases">
        <authorList>
            <person name="Chen Y."/>
            <person name="Shah S."/>
            <person name="Dougan E. K."/>
            <person name="Thang M."/>
            <person name="Chan C."/>
        </authorList>
    </citation>
    <scope>NUCLEOTIDE SEQUENCE [LARGE SCALE GENOMIC DNA]</scope>
</reference>
<gene>
    <name evidence="3" type="ORF">CCMP2556_LOCUS5946</name>
</gene>
<dbReference type="EMBL" id="CAXAMN010002558">
    <property type="protein sequence ID" value="CAK9000137.1"/>
    <property type="molecule type" value="Genomic_DNA"/>
</dbReference>
<feature type="transmembrane region" description="Helical" evidence="2">
    <location>
        <begin position="145"/>
        <end position="164"/>
    </location>
</feature>
<sequence length="327" mass="36228">MLEELTFADFSSKLKVGRRYLDQEDYRAAQISTANSLAILLLWLPGCSPLSLLARYSNAPPLRNVDDTLDIVKHKILEQVDKGLAYEDAEAAVRKLTAPAGAAAAASIEERRMALRKLQSGLGMSIAWSSLVLVSPLVMGEWASWAAPICFAVTFTLVASYVILDRVVIPCLGPQKILSLSVLRETLEELHVTEQILETYRNLPKEEEQESSEDGDASSDYSSANESFLDEDPGSSNDPDVLGSKQVKILVRPKAMRLKMHFELMRSLPACGEHVQRYQHQEPLKYGRLLHVPGFLPSLQPQRAARITGMRSTRKSVFTVHQPKGAA</sequence>
<evidence type="ECO:0000313" key="3">
    <source>
        <dbReference type="EMBL" id="CAK9000137.1"/>
    </source>
</evidence>
<feature type="transmembrane region" description="Helical" evidence="2">
    <location>
        <begin position="121"/>
        <end position="139"/>
    </location>
</feature>
<name>A0ABP0IC21_9DINO</name>
<keyword evidence="2" id="KW-1133">Transmembrane helix</keyword>
<feature type="compositionally biased region" description="Acidic residues" evidence="1">
    <location>
        <begin position="207"/>
        <end position="217"/>
    </location>
</feature>